<keyword evidence="6 10" id="KW-0378">Hydrolase</keyword>
<keyword evidence="7 10" id="KW-0720">Serine protease</keyword>
<dbReference type="InterPro" id="IPR054399">
    <property type="entry name" value="Fervidolysin-like_N_prodom"/>
</dbReference>
<feature type="active site" description="Charge relay system" evidence="9 10">
    <location>
        <position position="365"/>
    </location>
</feature>
<organism evidence="15 17">
    <name type="scientific">Anaerobacillus isosaccharinicus</name>
    <dbReference type="NCBI Taxonomy" id="1532552"/>
    <lineage>
        <taxon>Bacteria</taxon>
        <taxon>Bacillati</taxon>
        <taxon>Bacillota</taxon>
        <taxon>Bacilli</taxon>
        <taxon>Bacillales</taxon>
        <taxon>Bacillaceae</taxon>
        <taxon>Anaerobacillus</taxon>
    </lineage>
</organism>
<keyword evidence="5 10" id="KW-0645">Protease</keyword>
<dbReference type="EMBL" id="CP063356">
    <property type="protein sequence ID" value="QOY37096.1"/>
    <property type="molecule type" value="Genomic_DNA"/>
</dbReference>
<keyword evidence="4" id="KW-0964">Secreted</keyword>
<dbReference type="InterPro" id="IPR018247">
    <property type="entry name" value="EF_Hand_1_Ca_BS"/>
</dbReference>
<dbReference type="Pfam" id="PF00082">
    <property type="entry name" value="Peptidase_S8"/>
    <property type="match status" value="1"/>
</dbReference>
<evidence type="ECO:0000313" key="16">
    <source>
        <dbReference type="EMBL" id="QOY37096.1"/>
    </source>
</evidence>
<reference evidence="16 17" key="3">
    <citation type="journal article" date="2019" name="Int. J. Syst. Evol. Microbiol.">
        <title>Anaerobacillus isosaccharinicus sp. nov., an alkaliphilic bacterium which degrades isosaccharinic acid.</title>
        <authorList>
            <person name="Bassil N.M."/>
            <person name="Lloyd J.R."/>
        </authorList>
    </citation>
    <scope>NUCLEOTIDE SEQUENCE [LARGE SCALE GENOMIC DNA]</scope>
    <source>
        <strain evidence="16 17">NB2006</strain>
    </source>
</reference>
<feature type="signal peptide" evidence="12">
    <location>
        <begin position="1"/>
        <end position="27"/>
    </location>
</feature>
<reference evidence="16 17" key="2">
    <citation type="journal article" date="2017" name="Genome Announc.">
        <title>Draft Genome Sequences of Four Alkaliphilic Bacteria Belonging to the Anaerobacillus Genus.</title>
        <authorList>
            <person name="Bassil N.M."/>
            <person name="Lloyd J.R."/>
        </authorList>
    </citation>
    <scope>NUCLEOTIDE SEQUENCE [LARGE SCALE GENOMIC DNA]</scope>
    <source>
        <strain evidence="16 17">NB2006</strain>
    </source>
</reference>
<feature type="domain" description="Peptidase S8/S53" evidence="13">
    <location>
        <begin position="167"/>
        <end position="413"/>
    </location>
</feature>
<dbReference type="PANTHER" id="PTHR43806">
    <property type="entry name" value="PEPTIDASE S8"/>
    <property type="match status" value="1"/>
</dbReference>
<keyword evidence="8" id="KW-0106">Calcium</keyword>
<dbReference type="GO" id="GO:0005576">
    <property type="term" value="C:extracellular region"/>
    <property type="evidence" value="ECO:0007669"/>
    <property type="project" value="UniProtKB-SubCell"/>
</dbReference>
<evidence type="ECO:0000256" key="4">
    <source>
        <dbReference type="ARBA" id="ARBA00022525"/>
    </source>
</evidence>
<evidence type="ECO:0000256" key="9">
    <source>
        <dbReference type="PIRSR" id="PIRSR615500-1"/>
    </source>
</evidence>
<dbReference type="GO" id="GO:0004252">
    <property type="term" value="F:serine-type endopeptidase activity"/>
    <property type="evidence" value="ECO:0007669"/>
    <property type="project" value="UniProtKB-UniRule"/>
</dbReference>
<dbReference type="EMBL" id="LQXD01000061">
    <property type="protein sequence ID" value="OIJ20967.1"/>
    <property type="molecule type" value="Genomic_DNA"/>
</dbReference>
<dbReference type="PANTHER" id="PTHR43806:SF11">
    <property type="entry name" value="CEREVISIN-RELATED"/>
    <property type="match status" value="1"/>
</dbReference>
<evidence type="ECO:0000313" key="17">
    <source>
        <dbReference type="Proteomes" id="UP000180175"/>
    </source>
</evidence>
<dbReference type="PROSITE" id="PS51892">
    <property type="entry name" value="SUBTILASE"/>
    <property type="match status" value="1"/>
</dbReference>
<dbReference type="PRINTS" id="PR00723">
    <property type="entry name" value="SUBTILISIN"/>
</dbReference>
<dbReference type="InterPro" id="IPR036852">
    <property type="entry name" value="Peptidase_S8/S53_dom_sf"/>
</dbReference>
<evidence type="ECO:0000256" key="8">
    <source>
        <dbReference type="ARBA" id="ARBA00022837"/>
    </source>
</evidence>
<dbReference type="Pfam" id="PF22148">
    <property type="entry name" value="Fervidolysin_NPro-like"/>
    <property type="match status" value="1"/>
</dbReference>
<dbReference type="CDD" id="cd07484">
    <property type="entry name" value="Peptidases_S8_Thermitase_like"/>
    <property type="match status" value="1"/>
</dbReference>
<evidence type="ECO:0000256" key="1">
    <source>
        <dbReference type="ARBA" id="ARBA00001913"/>
    </source>
</evidence>
<dbReference type="OrthoDB" id="9798386at2"/>
<keyword evidence="17" id="KW-1185">Reference proteome</keyword>
<dbReference type="PROSITE" id="PS00136">
    <property type="entry name" value="SUBTILASE_ASP"/>
    <property type="match status" value="1"/>
</dbReference>
<evidence type="ECO:0000256" key="10">
    <source>
        <dbReference type="PROSITE-ProRule" id="PRU01240"/>
    </source>
</evidence>
<dbReference type="AlphaFoldDB" id="A0A1S2MAW4"/>
<dbReference type="InterPro" id="IPR000209">
    <property type="entry name" value="Peptidase_S8/S53_dom"/>
</dbReference>
<evidence type="ECO:0000256" key="11">
    <source>
        <dbReference type="RuleBase" id="RU003355"/>
    </source>
</evidence>
<feature type="active site" description="Charge relay system" evidence="9 10">
    <location>
        <position position="175"/>
    </location>
</feature>
<evidence type="ECO:0000256" key="7">
    <source>
        <dbReference type="ARBA" id="ARBA00022825"/>
    </source>
</evidence>
<evidence type="ECO:0000256" key="12">
    <source>
        <dbReference type="SAM" id="SignalP"/>
    </source>
</evidence>
<dbReference type="InterPro" id="IPR034084">
    <property type="entry name" value="Thermitase-like_dom"/>
</dbReference>
<dbReference type="PROSITE" id="PS00138">
    <property type="entry name" value="SUBTILASE_SER"/>
    <property type="match status" value="1"/>
</dbReference>
<evidence type="ECO:0000313" key="15">
    <source>
        <dbReference type="EMBL" id="OIJ20967.1"/>
    </source>
</evidence>
<gene>
    <name evidence="16" type="ORF">AWH56_005495</name>
    <name evidence="15" type="ORF">AWH56_06735</name>
</gene>
<dbReference type="PROSITE" id="PS00018">
    <property type="entry name" value="EF_HAND_1"/>
    <property type="match status" value="1"/>
</dbReference>
<dbReference type="Gene3D" id="3.40.50.200">
    <property type="entry name" value="Peptidase S8/S53 domain"/>
    <property type="match status" value="1"/>
</dbReference>
<dbReference type="RefSeq" id="WP_071316400.1">
    <property type="nucleotide sequence ID" value="NZ_CP063356.2"/>
</dbReference>
<keyword evidence="12" id="KW-0732">Signal</keyword>
<evidence type="ECO:0000259" key="14">
    <source>
        <dbReference type="Pfam" id="PF22148"/>
    </source>
</evidence>
<reference evidence="16" key="4">
    <citation type="submission" date="2020-10" db="EMBL/GenBank/DDBJ databases">
        <authorList>
            <person name="Bassil N.M."/>
            <person name="Lloyd J.R."/>
        </authorList>
    </citation>
    <scope>NUCLEOTIDE SEQUENCE</scope>
    <source>
        <strain evidence="16">NB2006</strain>
    </source>
</reference>
<dbReference type="PROSITE" id="PS00137">
    <property type="entry name" value="SUBTILASE_HIS"/>
    <property type="match status" value="1"/>
</dbReference>
<comment type="similarity">
    <text evidence="3 10 11">Belongs to the peptidase S8 family.</text>
</comment>
<dbReference type="InterPro" id="IPR015500">
    <property type="entry name" value="Peptidase_S8_subtilisin-rel"/>
</dbReference>
<evidence type="ECO:0000256" key="2">
    <source>
        <dbReference type="ARBA" id="ARBA00004613"/>
    </source>
</evidence>
<comment type="subcellular location">
    <subcellularLocation>
        <location evidence="2">Secreted</location>
    </subcellularLocation>
</comment>
<accession>A0A1S2MAW4</accession>
<dbReference type="KEGG" id="aia:AWH56_005495"/>
<feature type="chain" id="PRO_5033281808" evidence="12">
    <location>
        <begin position="28"/>
        <end position="1190"/>
    </location>
</feature>
<dbReference type="InterPro" id="IPR050131">
    <property type="entry name" value="Peptidase_S8_subtilisin-like"/>
</dbReference>
<evidence type="ECO:0000259" key="13">
    <source>
        <dbReference type="Pfam" id="PF00082"/>
    </source>
</evidence>
<dbReference type="InterPro" id="IPR023828">
    <property type="entry name" value="Peptidase_S8_Ser-AS"/>
</dbReference>
<dbReference type="GO" id="GO:0006508">
    <property type="term" value="P:proteolysis"/>
    <property type="evidence" value="ECO:0007669"/>
    <property type="project" value="UniProtKB-KW"/>
</dbReference>
<evidence type="ECO:0000256" key="5">
    <source>
        <dbReference type="ARBA" id="ARBA00022670"/>
    </source>
</evidence>
<feature type="domain" description="Fervidolysin-like N-terminal prodomain" evidence="14">
    <location>
        <begin position="58"/>
        <end position="130"/>
    </location>
</feature>
<dbReference type="InterPro" id="IPR022398">
    <property type="entry name" value="Peptidase_S8_His-AS"/>
</dbReference>
<evidence type="ECO:0000256" key="6">
    <source>
        <dbReference type="ARBA" id="ARBA00022801"/>
    </source>
</evidence>
<dbReference type="InterPro" id="IPR023827">
    <property type="entry name" value="Peptidase_S8_Asp-AS"/>
</dbReference>
<reference evidence="15 17" key="1">
    <citation type="submission" date="2016-10" db="EMBL/GenBank/DDBJ databases">
        <title>Draft genome sequences of four alkaliphilic bacteria belonging to the Anaerobacillus genus.</title>
        <authorList>
            <person name="Bassil N.M."/>
            <person name="Lloyd J.R."/>
        </authorList>
    </citation>
    <scope>NUCLEOTIDE SEQUENCE [LARGE SCALE GENOMIC DNA]</scope>
    <source>
        <strain evidence="15 17">NB2006</strain>
    </source>
</reference>
<sequence>MRLKKGISIFLLIVLLFSSFTTGTAFAVVEKSSPITKEDLLKQLNITPEEQHEAIISQITQDSKMKPSEDTLVIKYNQPISTRIHTQAGAVVKKRVAALNYDIVTITGNKKIEDVINYYRNLGSVDSVMPSVPVQTLSTSFNDPKAKDMYHLNMVNAAKALSLAGKHEVVVAVIDTGMDLKHPELKNQVLTPYNVADPMKRPLADVHGTHVAGIIAAEANNGIGGYGINPNAKILPIDVFNRGWGSSDYIVAEGILYAVNQGAQVINMSLGSYYPSKILEDAVNIALDAGITIVASAGNEGSSTSRYPAAFEGVISVGALNDQTKLATFSNYGPSVDIVAPGEAIYAPFFDVDKHSTFMELSGTSMSAPIVAGVASLLLSKHPNLTPLQVKYILQQTAKDIGTPGYNMEFGFGLVDPVAALQYDVKKLPKFNTASDDLVKGAIEPFIANNEGIAEGHIKLPSQINWYKIPVEAGQKVQLTLEGAKLYDYEMVIKHLGENSEVVNNVKVNDVQEGKIEAYLYNAEEDGTLLIGVKDAFGKYSKEGASRYTLHLQIADDWKDDGITGAIPFHIESIPYSSFWQKDGPFYLTAKPIETDEDFDTEEVVEAANKAEQKEEKTAEKNNGADYDYFTFSVDEQQILEINVIGVPGVNIMLNVYRGEEFRMVPPDMLGKSYYDNDFMGPWPMERSNNNGVGEGETLVFEAYPGVEYVLEVTNAMDYYYYSPFMYFDYYGFQEQDMVYPNSHIPYHIRIRGEQLPPDEDGFPMNMYDMYYYEETYEEVIEEFKRDRLTKTPSEFQQDYYYSYYFYEKEMVQKVLEAAPSYELGTEAKGYFQIYGDIDLFKVQPDYNGIYQFSFNKTETMMPMATVLRYDEKEEMLYHVAYNDPYDYYYGGFKSNNNLFVGLEKDQTYIVMLQNFYYGPSLDEYSVSSKLILENPQDKYAPNHKPEEAVVLPDNKTVKGNFAMGNEVDYFYFESDKDQLFGLTLQAPIVSEKERNGLPEDLFKPIMPAVLIMEDIDGDGELSDEEMRNAIYFYGYQEDVTGSFNAKAGKKYFVAVMNYYYYGSGASLTPYELAIKPAPKAGAVTPLKEVTKNKLSTKGYFETNHKEKMYNLDVVKTSKTTIELAIPKDIDGVLAIYDAKKKLIKSVDYYGKGDSEFIELTLEKGSYYIGVKDFFGGGSVSPYELTVNFK</sequence>
<dbReference type="SUPFAM" id="SSF52743">
    <property type="entry name" value="Subtilisin-like"/>
    <property type="match status" value="1"/>
</dbReference>
<comment type="cofactor">
    <cofactor evidence="1">
        <name>Ca(2+)</name>
        <dbReference type="ChEBI" id="CHEBI:29108"/>
    </cofactor>
</comment>
<dbReference type="Proteomes" id="UP000180175">
    <property type="component" value="Chromosome"/>
</dbReference>
<feature type="active site" description="Charge relay system" evidence="9 10">
    <location>
        <position position="207"/>
    </location>
</feature>
<protein>
    <submittedName>
        <fullName evidence="16">Peptidase S8</fullName>
    </submittedName>
</protein>
<proteinExistence type="inferred from homology"/>
<name>A0A1S2MAW4_9BACI</name>
<evidence type="ECO:0000256" key="3">
    <source>
        <dbReference type="ARBA" id="ARBA00011073"/>
    </source>
</evidence>
<dbReference type="Gene3D" id="2.60.120.380">
    <property type="match status" value="3"/>
</dbReference>